<evidence type="ECO:0000313" key="1">
    <source>
        <dbReference type="EMBL" id="JAD21987.1"/>
    </source>
</evidence>
<reference evidence="1" key="1">
    <citation type="submission" date="2014-09" db="EMBL/GenBank/DDBJ databases">
        <authorList>
            <person name="Magalhaes I.L.F."/>
            <person name="Oliveira U."/>
            <person name="Santos F.R."/>
            <person name="Vidigal T.H.D.A."/>
            <person name="Brescovit A.D."/>
            <person name="Santos A.J."/>
        </authorList>
    </citation>
    <scope>NUCLEOTIDE SEQUENCE</scope>
    <source>
        <tissue evidence="1">Shoot tissue taken approximately 20 cm above the soil surface</tissue>
    </source>
</reference>
<name>A0A0A8YFJ6_ARUDO</name>
<reference evidence="1" key="2">
    <citation type="journal article" date="2015" name="Data Brief">
        <title>Shoot transcriptome of the giant reed, Arundo donax.</title>
        <authorList>
            <person name="Barrero R.A."/>
            <person name="Guerrero F.D."/>
            <person name="Moolhuijzen P."/>
            <person name="Goolsby J.A."/>
            <person name="Tidwell J."/>
            <person name="Bellgard S.E."/>
            <person name="Bellgard M.I."/>
        </authorList>
    </citation>
    <scope>NUCLEOTIDE SEQUENCE</scope>
    <source>
        <tissue evidence="1">Shoot tissue taken approximately 20 cm above the soil surface</tissue>
    </source>
</reference>
<dbReference type="AlphaFoldDB" id="A0A0A8YFJ6"/>
<sequence length="21" mass="2440">MPTLTEITNDPKDFFSLMMAH</sequence>
<dbReference type="EMBL" id="GBRH01275908">
    <property type="protein sequence ID" value="JAD21987.1"/>
    <property type="molecule type" value="Transcribed_RNA"/>
</dbReference>
<accession>A0A0A8YFJ6</accession>
<protein>
    <submittedName>
        <fullName evidence="1">Uncharacterized protein</fullName>
    </submittedName>
</protein>
<proteinExistence type="predicted"/>
<organism evidence="1">
    <name type="scientific">Arundo donax</name>
    <name type="common">Giant reed</name>
    <name type="synonym">Donax arundinaceus</name>
    <dbReference type="NCBI Taxonomy" id="35708"/>
    <lineage>
        <taxon>Eukaryota</taxon>
        <taxon>Viridiplantae</taxon>
        <taxon>Streptophyta</taxon>
        <taxon>Embryophyta</taxon>
        <taxon>Tracheophyta</taxon>
        <taxon>Spermatophyta</taxon>
        <taxon>Magnoliopsida</taxon>
        <taxon>Liliopsida</taxon>
        <taxon>Poales</taxon>
        <taxon>Poaceae</taxon>
        <taxon>PACMAD clade</taxon>
        <taxon>Arundinoideae</taxon>
        <taxon>Arundineae</taxon>
        <taxon>Arundo</taxon>
    </lineage>
</organism>